<gene>
    <name evidence="1" type="ORF">PU648_25485</name>
</gene>
<dbReference type="RefSeq" id="WP_316733449.1">
    <property type="nucleotide sequence ID" value="NZ_JARAKF010000001.1"/>
</dbReference>
<keyword evidence="2" id="KW-1185">Reference proteome</keyword>
<evidence type="ECO:0000313" key="2">
    <source>
        <dbReference type="Proteomes" id="UP001257627"/>
    </source>
</evidence>
<dbReference type="EMBL" id="JARAKF010000001">
    <property type="protein sequence ID" value="MDU8995646.1"/>
    <property type="molecule type" value="Genomic_DNA"/>
</dbReference>
<proteinExistence type="predicted"/>
<accession>A0ABU3UP21</accession>
<organism evidence="1 2">
    <name type="scientific">Streptomyces mirabilis</name>
    <dbReference type="NCBI Taxonomy" id="68239"/>
    <lineage>
        <taxon>Bacteria</taxon>
        <taxon>Bacillati</taxon>
        <taxon>Actinomycetota</taxon>
        <taxon>Actinomycetes</taxon>
        <taxon>Kitasatosporales</taxon>
        <taxon>Streptomycetaceae</taxon>
        <taxon>Streptomyces</taxon>
    </lineage>
</organism>
<evidence type="ECO:0000313" key="1">
    <source>
        <dbReference type="EMBL" id="MDU8995646.1"/>
    </source>
</evidence>
<dbReference type="Proteomes" id="UP001257627">
    <property type="component" value="Unassembled WGS sequence"/>
</dbReference>
<protein>
    <submittedName>
        <fullName evidence="1">Uncharacterized protein</fullName>
    </submittedName>
</protein>
<name>A0ABU3UP21_9ACTN</name>
<sequence length="54" mass="5691">MTGTPDGDRVRGCVPALRPGVSRWKRSPDASVIRPVIQTGAVAMDGICGAVQQR</sequence>
<comment type="caution">
    <text evidence="1">The sequence shown here is derived from an EMBL/GenBank/DDBJ whole genome shotgun (WGS) entry which is preliminary data.</text>
</comment>
<reference evidence="1 2" key="1">
    <citation type="submission" date="2023-02" db="EMBL/GenBank/DDBJ databases">
        <authorList>
            <person name="Maleckis M."/>
        </authorList>
    </citation>
    <scope>NUCLEOTIDE SEQUENCE [LARGE SCALE GENOMIC DNA]</scope>
    <source>
        <strain evidence="1 2">P8-A2</strain>
    </source>
</reference>